<gene>
    <name evidence="1" type="ORF">QAD02_012004</name>
</gene>
<organism evidence="1 2">
    <name type="scientific">Eretmocerus hayati</name>
    <dbReference type="NCBI Taxonomy" id="131215"/>
    <lineage>
        <taxon>Eukaryota</taxon>
        <taxon>Metazoa</taxon>
        <taxon>Ecdysozoa</taxon>
        <taxon>Arthropoda</taxon>
        <taxon>Hexapoda</taxon>
        <taxon>Insecta</taxon>
        <taxon>Pterygota</taxon>
        <taxon>Neoptera</taxon>
        <taxon>Endopterygota</taxon>
        <taxon>Hymenoptera</taxon>
        <taxon>Apocrita</taxon>
        <taxon>Proctotrupomorpha</taxon>
        <taxon>Chalcidoidea</taxon>
        <taxon>Aphelinidae</taxon>
        <taxon>Aphelininae</taxon>
        <taxon>Eretmocerus</taxon>
    </lineage>
</organism>
<dbReference type="Proteomes" id="UP001239111">
    <property type="component" value="Chromosome 2"/>
</dbReference>
<proteinExistence type="predicted"/>
<evidence type="ECO:0000313" key="2">
    <source>
        <dbReference type="Proteomes" id="UP001239111"/>
    </source>
</evidence>
<evidence type="ECO:0000313" key="1">
    <source>
        <dbReference type="EMBL" id="KAJ8676218.1"/>
    </source>
</evidence>
<protein>
    <submittedName>
        <fullName evidence="1">Uncharacterized protein</fullName>
    </submittedName>
</protein>
<reference evidence="1" key="1">
    <citation type="submission" date="2023-04" db="EMBL/GenBank/DDBJ databases">
        <title>A chromosome-level genome assembly of the parasitoid wasp Eretmocerus hayati.</title>
        <authorList>
            <person name="Zhong Y."/>
            <person name="Liu S."/>
            <person name="Liu Y."/>
        </authorList>
    </citation>
    <scope>NUCLEOTIDE SEQUENCE</scope>
    <source>
        <strain evidence="1">ZJU_SS_LIU_2023</strain>
    </source>
</reference>
<accession>A0ACC2NZA9</accession>
<sequence length="1055" mass="122929">MSFSKARIQRFNELTSEAPPPGAYDPKFDNKVKGSRVVEKKIGKPNDAKSTTSSGAECNASVSSRSTSSVKQFRTPQVPKKRVVAKPTAMSCPRSKTKLYPESKDPQAQYEPQHELADLRVECANKDKTIQEYEKHMDDMKAEIEDLTEKFEDLQKKHSQVEEQYQKDIESMAKLQQEVMENKDEKYTNELEELRTELSAVLKRNEEQMTEKNEIEKQLRDRISALESQLSEQKEQDEMVSKLEHLELATKKFDEMAEELNGALNDKGTALNDLMQLQSETEWKLANVQAELRQSEEQIADLELKLENIVSENDSRNLAMNQQLLDDMTAVLQDYFDYDNYDGKWNIENMSFPANVELFLNKIKKFVTDLKTTYEHEIELSRDNFNEERENLEQELEMKRSLISELESKLSEANETNNFLTEELQDVQKLYKDMSRNVHELKAELENANEKYTRTQTAHKSEIDLMGKIHSEEQTKLKDLLEEARSEYLRELENMTTARNEELVEVKQAMEKRIEDEKKRMKECANKMVENAEAVTRETVKACVAESEERVRRVIAETEAKVNQVTRDAKAASEEELRQATEKYNACLDRLESEKASLTTKLAQRDLEIIRLGAALEEMKCTVETQESFSQSLQAELDRAEAELVEKKDELRNLKDQIRTESAEMVARRRRFEVVMAENQASVAALTRRLAQSESEVERLQRELQTKEGSLIGYRELLENVTHNSKLVQDHLDTITDRIDEKMDLINQMEMNNVNEINAAKTVFNEKIDSLKGFTISELAKAQDECRLKNECNAELKDNLHQMSDRLNDANDMLLKLEEMNDEQSVELSKLQLENAKLQQQLKDKDLLIEDYKYETDKLGQQYKNQLNEMNDQLLTLKEELEALQQQKDEFEEHKSNFEQLKLKYNDEMMIMSLNLEKEKVEREKLEKQVKQYEKTCQRLTNECKQATEKYTDMMNQGNHKQRMKHVIQLKEKINSQQIDMLRLRQELDSKTSLVEELRQANEKLLLEDRRQFGLGKENIIAVSSPQKSLFPKSSNTTPISSPHRPLTPLRDRND</sequence>
<keyword evidence="2" id="KW-1185">Reference proteome</keyword>
<comment type="caution">
    <text evidence="1">The sequence shown here is derived from an EMBL/GenBank/DDBJ whole genome shotgun (WGS) entry which is preliminary data.</text>
</comment>
<name>A0ACC2NZA9_9HYME</name>
<dbReference type="EMBL" id="CM056742">
    <property type="protein sequence ID" value="KAJ8676218.1"/>
    <property type="molecule type" value="Genomic_DNA"/>
</dbReference>